<organism evidence="4 5">
    <name type="scientific">Luteimonas kalidii</name>
    <dbReference type="NCBI Taxonomy" id="3042025"/>
    <lineage>
        <taxon>Bacteria</taxon>
        <taxon>Pseudomonadati</taxon>
        <taxon>Pseudomonadota</taxon>
        <taxon>Gammaproteobacteria</taxon>
        <taxon>Lysobacterales</taxon>
        <taxon>Lysobacteraceae</taxon>
        <taxon>Luteimonas</taxon>
    </lineage>
</organism>
<dbReference type="Pfam" id="PF03524">
    <property type="entry name" value="CagX"/>
    <property type="match status" value="1"/>
</dbReference>
<keyword evidence="5" id="KW-1185">Reference proteome</keyword>
<dbReference type="InterPro" id="IPR033645">
    <property type="entry name" value="VirB9/CagX/TrbG_C"/>
</dbReference>
<proteinExistence type="inferred from homology"/>
<protein>
    <submittedName>
        <fullName evidence="4">P-type conjugative transfer protein TrbG</fullName>
    </submittedName>
</protein>
<evidence type="ECO:0000313" key="5">
    <source>
        <dbReference type="Proteomes" id="UP001156873"/>
    </source>
</evidence>
<keyword evidence="2 3" id="KW-0732">Signal</keyword>
<gene>
    <name evidence="4" type="primary">trbG</name>
    <name evidence="4" type="ORF">QFW81_15700</name>
</gene>
<evidence type="ECO:0000313" key="4">
    <source>
        <dbReference type="EMBL" id="MDH5835357.1"/>
    </source>
</evidence>
<dbReference type="Gene3D" id="2.60.40.2500">
    <property type="match status" value="1"/>
</dbReference>
<dbReference type="CDD" id="cd06911">
    <property type="entry name" value="VirB9_CagX_TrbG"/>
    <property type="match status" value="1"/>
</dbReference>
<evidence type="ECO:0000256" key="2">
    <source>
        <dbReference type="ARBA" id="ARBA00022729"/>
    </source>
</evidence>
<comment type="caution">
    <text evidence="4">The sequence shown here is derived from an EMBL/GenBank/DDBJ whole genome shotgun (WGS) entry which is preliminary data.</text>
</comment>
<dbReference type="EMBL" id="JARXRO010000020">
    <property type="protein sequence ID" value="MDH5835357.1"/>
    <property type="molecule type" value="Genomic_DNA"/>
</dbReference>
<dbReference type="InterPro" id="IPR014142">
    <property type="entry name" value="TrbG_Ti"/>
</dbReference>
<feature type="chain" id="PRO_5045173676" evidence="3">
    <location>
        <begin position="19"/>
        <end position="328"/>
    </location>
</feature>
<accession>A0ABT6JXD6</accession>
<name>A0ABT6JXD6_9GAMM</name>
<comment type="similarity">
    <text evidence="1">Belongs to the TrbG/VirB9 family.</text>
</comment>
<dbReference type="InterPro" id="IPR038161">
    <property type="entry name" value="VirB9/CagX/TrbG_C_sf"/>
</dbReference>
<dbReference type="RefSeq" id="WP_280580101.1">
    <property type="nucleotide sequence ID" value="NZ_JARXRO010000020.1"/>
</dbReference>
<sequence length="328" mass="35938">MNRMLMLAALCAALAACATTRPAPEIALDEPLEIEALPAPEPPAPVTVVEVPTPLPLPGQLKPAPGAARPAAVDPARDIASANRMARIEPVKDGFVNAMQVWPYSAGALYQVYTSPEHVTDIALQPGEKLISVAGDPARWIIGDTVSGSGEDERVHLIVRPHRAGLKTNFFISTDRRTYHLELTATSGTWMASVEWTYPGDLVRALHARDRSAETMVPEAEGIALEQLRFRYTISGDAPSWRPLRAFDDGRKVYIQFPQGIGQGELPPLFVIGAEGDTQLVNYRVRLPYLVVDRLFGAAELRLGSERQQVVRIERDDGQRRAARAGRR</sequence>
<dbReference type="PROSITE" id="PS51257">
    <property type="entry name" value="PROKAR_LIPOPROTEIN"/>
    <property type="match status" value="1"/>
</dbReference>
<dbReference type="NCBIfam" id="TIGR02775">
    <property type="entry name" value="TrbG_Ti"/>
    <property type="match status" value="1"/>
</dbReference>
<dbReference type="Proteomes" id="UP001156873">
    <property type="component" value="Unassembled WGS sequence"/>
</dbReference>
<reference evidence="4 5" key="1">
    <citation type="submission" date="2023-04" db="EMBL/GenBank/DDBJ databases">
        <title>Luteimonas sp. M1R5S59.</title>
        <authorList>
            <person name="Sun J.-Q."/>
        </authorList>
    </citation>
    <scope>NUCLEOTIDE SEQUENCE [LARGE SCALE GENOMIC DNA]</scope>
    <source>
        <strain evidence="4 5">M1R5S59</strain>
    </source>
</reference>
<evidence type="ECO:0000256" key="1">
    <source>
        <dbReference type="ARBA" id="ARBA00006135"/>
    </source>
</evidence>
<evidence type="ECO:0000256" key="3">
    <source>
        <dbReference type="SAM" id="SignalP"/>
    </source>
</evidence>
<feature type="signal peptide" evidence="3">
    <location>
        <begin position="1"/>
        <end position="18"/>
    </location>
</feature>
<dbReference type="InterPro" id="IPR010258">
    <property type="entry name" value="Conjugal_tfr_TrbG/VirB9/CagX"/>
</dbReference>